<comment type="similarity">
    <text evidence="1 6">Belongs to the cytochrome P450 family.</text>
</comment>
<comment type="caution">
    <text evidence="8">The sequence shown here is derived from an EMBL/GenBank/DDBJ whole genome shotgun (WGS) entry which is preliminary data.</text>
</comment>
<dbReference type="Gene3D" id="1.10.630.10">
    <property type="entry name" value="Cytochrome P450"/>
    <property type="match status" value="1"/>
</dbReference>
<keyword evidence="7" id="KW-1133">Transmembrane helix</keyword>
<dbReference type="Proteomes" id="UP001172101">
    <property type="component" value="Unassembled WGS sequence"/>
</dbReference>
<evidence type="ECO:0000256" key="3">
    <source>
        <dbReference type="ARBA" id="ARBA00023002"/>
    </source>
</evidence>
<evidence type="ECO:0000256" key="2">
    <source>
        <dbReference type="ARBA" id="ARBA00022723"/>
    </source>
</evidence>
<dbReference type="InterPro" id="IPR002401">
    <property type="entry name" value="Cyt_P450_E_grp-I"/>
</dbReference>
<dbReference type="GO" id="GO:0020037">
    <property type="term" value="F:heme binding"/>
    <property type="evidence" value="ECO:0007669"/>
    <property type="project" value="InterPro"/>
</dbReference>
<dbReference type="RefSeq" id="XP_060294117.1">
    <property type="nucleotide sequence ID" value="XM_060440078.1"/>
</dbReference>
<accession>A0AA40ABL4</accession>
<comment type="cofactor">
    <cofactor evidence="5">
        <name>heme</name>
        <dbReference type="ChEBI" id="CHEBI:30413"/>
    </cofactor>
</comment>
<dbReference type="PROSITE" id="PS00086">
    <property type="entry name" value="CYTOCHROME_P450"/>
    <property type="match status" value="1"/>
</dbReference>
<dbReference type="AlphaFoldDB" id="A0AA40ABL4"/>
<keyword evidence="3 6" id="KW-0560">Oxidoreductase</keyword>
<dbReference type="GO" id="GO:0004497">
    <property type="term" value="F:monooxygenase activity"/>
    <property type="evidence" value="ECO:0007669"/>
    <property type="project" value="UniProtKB-KW"/>
</dbReference>
<dbReference type="SUPFAM" id="SSF48264">
    <property type="entry name" value="Cytochrome P450"/>
    <property type="match status" value="1"/>
</dbReference>
<dbReference type="PANTHER" id="PTHR46300">
    <property type="entry name" value="P450, PUTATIVE (EUROFUNG)-RELATED-RELATED"/>
    <property type="match status" value="1"/>
</dbReference>
<organism evidence="8 9">
    <name type="scientific">Lasiosphaeria miniovina</name>
    <dbReference type="NCBI Taxonomy" id="1954250"/>
    <lineage>
        <taxon>Eukaryota</taxon>
        <taxon>Fungi</taxon>
        <taxon>Dikarya</taxon>
        <taxon>Ascomycota</taxon>
        <taxon>Pezizomycotina</taxon>
        <taxon>Sordariomycetes</taxon>
        <taxon>Sordariomycetidae</taxon>
        <taxon>Sordariales</taxon>
        <taxon>Lasiosphaeriaceae</taxon>
        <taxon>Lasiosphaeria</taxon>
    </lineage>
</organism>
<dbReference type="InterPro" id="IPR036396">
    <property type="entry name" value="Cyt_P450_sf"/>
</dbReference>
<evidence type="ECO:0000256" key="1">
    <source>
        <dbReference type="ARBA" id="ARBA00010617"/>
    </source>
</evidence>
<keyword evidence="9" id="KW-1185">Reference proteome</keyword>
<dbReference type="InterPro" id="IPR001128">
    <property type="entry name" value="Cyt_P450"/>
</dbReference>
<evidence type="ECO:0000256" key="6">
    <source>
        <dbReference type="RuleBase" id="RU000461"/>
    </source>
</evidence>
<evidence type="ECO:0000256" key="7">
    <source>
        <dbReference type="SAM" id="Phobius"/>
    </source>
</evidence>
<evidence type="ECO:0000256" key="5">
    <source>
        <dbReference type="PIRSR" id="PIRSR602401-1"/>
    </source>
</evidence>
<name>A0AA40ABL4_9PEZI</name>
<reference evidence="8" key="1">
    <citation type="submission" date="2023-06" db="EMBL/GenBank/DDBJ databases">
        <title>Genome-scale phylogeny and comparative genomics of the fungal order Sordariales.</title>
        <authorList>
            <consortium name="Lawrence Berkeley National Laboratory"/>
            <person name="Hensen N."/>
            <person name="Bonometti L."/>
            <person name="Westerberg I."/>
            <person name="Brannstrom I.O."/>
            <person name="Guillou S."/>
            <person name="Cros-Aarteil S."/>
            <person name="Calhoun S."/>
            <person name="Haridas S."/>
            <person name="Kuo A."/>
            <person name="Mondo S."/>
            <person name="Pangilinan J."/>
            <person name="Riley R."/>
            <person name="LaButti K."/>
            <person name="Andreopoulos B."/>
            <person name="Lipzen A."/>
            <person name="Chen C."/>
            <person name="Yanf M."/>
            <person name="Daum C."/>
            <person name="Ng V."/>
            <person name="Clum A."/>
            <person name="Steindorff A."/>
            <person name="Ohm R."/>
            <person name="Martin F."/>
            <person name="Silar P."/>
            <person name="Natvig D."/>
            <person name="Lalanne C."/>
            <person name="Gautier V."/>
            <person name="Ament-velasquez S.L."/>
            <person name="Kruys A."/>
            <person name="Hutchinson M.I."/>
            <person name="Powell A.J."/>
            <person name="Barry K."/>
            <person name="Miller A.N."/>
            <person name="Grigoriev I.V."/>
            <person name="Debuchy R."/>
            <person name="Gladieux P."/>
            <person name="Thoren M.H."/>
            <person name="Johannesson H."/>
        </authorList>
    </citation>
    <scope>NUCLEOTIDE SEQUENCE</scope>
    <source>
        <strain evidence="8">SMH2392-1A</strain>
    </source>
</reference>
<keyword evidence="6" id="KW-0503">Monooxygenase</keyword>
<evidence type="ECO:0000313" key="9">
    <source>
        <dbReference type="Proteomes" id="UP001172101"/>
    </source>
</evidence>
<dbReference type="PANTHER" id="PTHR46300:SF11">
    <property type="entry name" value="OXIDOREDUCTASE, PUTATIVE-RELATED"/>
    <property type="match status" value="1"/>
</dbReference>
<dbReference type="PRINTS" id="PR00463">
    <property type="entry name" value="EP450I"/>
</dbReference>
<protein>
    <submittedName>
        <fullName evidence="8">Cytochrome P450</fullName>
    </submittedName>
</protein>
<dbReference type="GeneID" id="85323348"/>
<gene>
    <name evidence="8" type="ORF">B0T26DRAFT_677213</name>
</gene>
<dbReference type="GO" id="GO:0005506">
    <property type="term" value="F:iron ion binding"/>
    <property type="evidence" value="ECO:0007669"/>
    <property type="project" value="InterPro"/>
</dbReference>
<evidence type="ECO:0000256" key="4">
    <source>
        <dbReference type="ARBA" id="ARBA00023004"/>
    </source>
</evidence>
<dbReference type="Pfam" id="PF00067">
    <property type="entry name" value="p450"/>
    <property type="match status" value="1"/>
</dbReference>
<keyword evidence="4 5" id="KW-0408">Iron</keyword>
<keyword evidence="5 6" id="KW-0349">Heme</keyword>
<sequence length="508" mass="56423">MAGAKTGRRGANLTENGGSGFDAGSRWTFRGHRNIHVTGSWAANETITHSAIFAPLEQVASDLHGTHPIAFYAASIAALIFPIVLILLEYFKPVGKRRLKNGQKPKLPPGPWGVPLFGNLLKLKGARSDPDQKWLRGLVRHGEMATAHVGSKTIVFLNSKRVVSEIIAKRGGATNTQSPMPMASGVVSHGHRRSLLMTQEKWAEPLPVMHTLLSGTALKQYGEWHHYRYANSVVHRIALGERLAKSTKDLEDLQNLVTIFVTIFVTTTGSSPWRAHWEKLDRWNYDVYPSWWAPVLEQIRRGTAPPSFARDTLLHGDTKYTGSDDDAMYVAMQLIEAGSDTTREALHIMADVDGVCSVGADARLPTLADMDALRYVCATAKELLRWRPIFVITPDHVASQDIEFEGYHFPAGTGFVINAVVVGDECDSPETFDPDRWMDGHETDIAHGLWQFGGGRRICVGYRLAQRSMFISIARLVQCLTSSLRYNSRILNLEATEEPFLVKVYVRG</sequence>
<keyword evidence="2 5" id="KW-0479">Metal-binding</keyword>
<proteinExistence type="inferred from homology"/>
<feature type="binding site" description="axial binding residue" evidence="5">
    <location>
        <position position="459"/>
    </location>
    <ligand>
        <name>heme</name>
        <dbReference type="ChEBI" id="CHEBI:30413"/>
    </ligand>
    <ligandPart>
        <name>Fe</name>
        <dbReference type="ChEBI" id="CHEBI:18248"/>
    </ligandPart>
</feature>
<evidence type="ECO:0000313" key="8">
    <source>
        <dbReference type="EMBL" id="KAK0712794.1"/>
    </source>
</evidence>
<dbReference type="InterPro" id="IPR017972">
    <property type="entry name" value="Cyt_P450_CS"/>
</dbReference>
<dbReference type="GO" id="GO:0016705">
    <property type="term" value="F:oxidoreductase activity, acting on paired donors, with incorporation or reduction of molecular oxygen"/>
    <property type="evidence" value="ECO:0007669"/>
    <property type="project" value="InterPro"/>
</dbReference>
<keyword evidence="7" id="KW-0812">Transmembrane</keyword>
<dbReference type="EMBL" id="JAUIRO010000005">
    <property type="protein sequence ID" value="KAK0712794.1"/>
    <property type="molecule type" value="Genomic_DNA"/>
</dbReference>
<keyword evidence="7" id="KW-0472">Membrane</keyword>
<dbReference type="InterPro" id="IPR050364">
    <property type="entry name" value="Cytochrome_P450_fung"/>
</dbReference>
<feature type="transmembrane region" description="Helical" evidence="7">
    <location>
        <begin position="69"/>
        <end position="91"/>
    </location>
</feature>